<sequence>MYQQRTPGPEAAGQQETPKPDEGPVDAEFKEKE</sequence>
<evidence type="ECO:0000256" key="1">
    <source>
        <dbReference type="SAM" id="MobiDB-lite"/>
    </source>
</evidence>
<proteinExistence type="predicted"/>
<feature type="region of interest" description="Disordered" evidence="1">
    <location>
        <begin position="1"/>
        <end position="33"/>
    </location>
</feature>
<dbReference type="EMBL" id="LCKW01000034">
    <property type="protein sequence ID" value="KKU07136.1"/>
    <property type="molecule type" value="Genomic_DNA"/>
</dbReference>
<dbReference type="Proteomes" id="UP000034354">
    <property type="component" value="Unassembled WGS sequence"/>
</dbReference>
<gene>
    <name evidence="2" type="ORF">UX09_C0034G0001</name>
</gene>
<accession>A0A0G1MFQ1</accession>
<evidence type="ECO:0000313" key="3">
    <source>
        <dbReference type="Proteomes" id="UP000034354"/>
    </source>
</evidence>
<feature type="compositionally biased region" description="Basic and acidic residues" evidence="1">
    <location>
        <begin position="18"/>
        <end position="33"/>
    </location>
</feature>
<organism evidence="2 3">
    <name type="scientific">Candidatus Uhrbacteria bacterium GW2011_GWE2_45_35</name>
    <dbReference type="NCBI Taxonomy" id="1618993"/>
    <lineage>
        <taxon>Bacteria</taxon>
        <taxon>Candidatus Uhriibacteriota</taxon>
    </lineage>
</organism>
<protein>
    <submittedName>
        <fullName evidence="2">Uncharacterized protein</fullName>
    </submittedName>
</protein>
<name>A0A0G1MFQ1_9BACT</name>
<evidence type="ECO:0000313" key="2">
    <source>
        <dbReference type="EMBL" id="KKU07136.1"/>
    </source>
</evidence>
<comment type="caution">
    <text evidence="2">The sequence shown here is derived from an EMBL/GenBank/DDBJ whole genome shotgun (WGS) entry which is preliminary data.</text>
</comment>
<reference evidence="2 3" key="1">
    <citation type="journal article" date="2015" name="Nature">
        <title>rRNA introns, odd ribosomes, and small enigmatic genomes across a large radiation of phyla.</title>
        <authorList>
            <person name="Brown C.T."/>
            <person name="Hug L.A."/>
            <person name="Thomas B.C."/>
            <person name="Sharon I."/>
            <person name="Castelle C.J."/>
            <person name="Singh A."/>
            <person name="Wilkins M.J."/>
            <person name="Williams K.H."/>
            <person name="Banfield J.F."/>
        </authorList>
    </citation>
    <scope>NUCLEOTIDE SEQUENCE [LARGE SCALE GENOMIC DNA]</scope>
</reference>
<dbReference type="AlphaFoldDB" id="A0A0G1MFQ1"/>